<dbReference type="PANTHER" id="PTHR46031">
    <property type="match status" value="1"/>
</dbReference>
<evidence type="ECO:0000256" key="1">
    <source>
        <dbReference type="ARBA" id="ARBA00022737"/>
    </source>
</evidence>
<organism evidence="6 7">
    <name type="scientific">Hibiscus sabdariffa</name>
    <name type="common">roselle</name>
    <dbReference type="NCBI Taxonomy" id="183260"/>
    <lineage>
        <taxon>Eukaryota</taxon>
        <taxon>Viridiplantae</taxon>
        <taxon>Streptophyta</taxon>
        <taxon>Embryophyta</taxon>
        <taxon>Tracheophyta</taxon>
        <taxon>Spermatophyta</taxon>
        <taxon>Magnoliopsida</taxon>
        <taxon>eudicotyledons</taxon>
        <taxon>Gunneridae</taxon>
        <taxon>Pentapetalae</taxon>
        <taxon>rosids</taxon>
        <taxon>malvids</taxon>
        <taxon>Malvales</taxon>
        <taxon>Malvaceae</taxon>
        <taxon>Malvoideae</taxon>
        <taxon>Hibiscus</taxon>
    </lineage>
</organism>
<evidence type="ECO:0000313" key="7">
    <source>
        <dbReference type="Proteomes" id="UP001396334"/>
    </source>
</evidence>
<keyword evidence="1" id="KW-0677">Repeat</keyword>
<feature type="domain" description="DRBM" evidence="5">
    <location>
        <begin position="1"/>
        <end position="56"/>
    </location>
</feature>
<dbReference type="Proteomes" id="UP001396334">
    <property type="component" value="Unassembled WGS sequence"/>
</dbReference>
<evidence type="ECO:0000259" key="5">
    <source>
        <dbReference type="PROSITE" id="PS50137"/>
    </source>
</evidence>
<evidence type="ECO:0000313" key="6">
    <source>
        <dbReference type="EMBL" id="KAK9019133.1"/>
    </source>
</evidence>
<dbReference type="EMBL" id="JBBPBN010000018">
    <property type="protein sequence ID" value="KAK9019133.1"/>
    <property type="molecule type" value="Genomic_DNA"/>
</dbReference>
<evidence type="ECO:0000256" key="3">
    <source>
        <dbReference type="PROSITE-ProRule" id="PRU00266"/>
    </source>
</evidence>
<dbReference type="Pfam" id="PF00035">
    <property type="entry name" value="dsrm"/>
    <property type="match status" value="1"/>
</dbReference>
<sequence>MQLPVYQTINEGLGHAPKFKSTMLVDDVTYTSESSFSNVKAAGHDVAKHVLECISKKIKDEGCLLLHVKDCLPFLFTLVFNDETYKGETGRNKNEAEQLAARAVIQPLLANDRYEIVVSEIIRSKAKLHNAWNKEVETTTITNRLPTSASLHPSSQAKHPRHKFKTPPSKQGTRCNDLPNVFVHAVFVDALDAGESCLRM</sequence>
<dbReference type="InterPro" id="IPR014720">
    <property type="entry name" value="dsRBD_dom"/>
</dbReference>
<feature type="region of interest" description="Disordered" evidence="4">
    <location>
        <begin position="143"/>
        <end position="175"/>
    </location>
</feature>
<keyword evidence="2 3" id="KW-0694">RNA-binding</keyword>
<dbReference type="PROSITE" id="PS50137">
    <property type="entry name" value="DS_RBD"/>
    <property type="match status" value="2"/>
</dbReference>
<name>A0ABR2S274_9ROSI</name>
<gene>
    <name evidence="6" type="ORF">V6N11_034172</name>
</gene>
<evidence type="ECO:0000256" key="4">
    <source>
        <dbReference type="SAM" id="MobiDB-lite"/>
    </source>
</evidence>
<feature type="domain" description="DRBM" evidence="5">
    <location>
        <begin position="74"/>
        <end position="110"/>
    </location>
</feature>
<dbReference type="CDD" id="cd00048">
    <property type="entry name" value="DSRM_SF"/>
    <property type="match status" value="1"/>
</dbReference>
<proteinExistence type="predicted"/>
<evidence type="ECO:0000256" key="2">
    <source>
        <dbReference type="ARBA" id="ARBA00022884"/>
    </source>
</evidence>
<comment type="caution">
    <text evidence="6">The sequence shown here is derived from an EMBL/GenBank/DDBJ whole genome shotgun (WGS) entry which is preliminary data.</text>
</comment>
<reference evidence="6 7" key="1">
    <citation type="journal article" date="2024" name="G3 (Bethesda)">
        <title>Genome assembly of Hibiscus sabdariffa L. provides insights into metabolisms of medicinal natural products.</title>
        <authorList>
            <person name="Kim T."/>
        </authorList>
    </citation>
    <scope>NUCLEOTIDE SEQUENCE [LARGE SCALE GENOMIC DNA]</scope>
    <source>
        <strain evidence="6">TK-2024</strain>
        <tissue evidence="6">Old leaves</tissue>
    </source>
</reference>
<dbReference type="SUPFAM" id="SSF54768">
    <property type="entry name" value="dsRNA-binding domain-like"/>
    <property type="match status" value="2"/>
</dbReference>
<accession>A0ABR2S274</accession>
<feature type="compositionally biased region" description="Polar residues" evidence="4">
    <location>
        <begin position="143"/>
        <end position="157"/>
    </location>
</feature>
<dbReference type="PANTHER" id="PTHR46031:SF37">
    <property type="entry name" value="DRBM DOMAIN-CONTAINING PROTEIN"/>
    <property type="match status" value="1"/>
</dbReference>
<keyword evidence="7" id="KW-1185">Reference proteome</keyword>
<protein>
    <recommendedName>
        <fullName evidence="5">DRBM domain-containing protein</fullName>
    </recommendedName>
</protein>
<dbReference type="Gene3D" id="3.30.160.20">
    <property type="match status" value="2"/>
</dbReference>